<name>A0A261R0V4_9BORD</name>
<reference evidence="3" key="1">
    <citation type="submission" date="2017-05" db="EMBL/GenBank/DDBJ databases">
        <title>Complete and WGS of Bordetella genogroups.</title>
        <authorList>
            <person name="Spilker T."/>
            <person name="Lipuma J."/>
        </authorList>
    </citation>
    <scope>NUCLEOTIDE SEQUENCE</scope>
    <source>
        <strain evidence="3">AU21707</strain>
    </source>
</reference>
<evidence type="ECO:0000259" key="2">
    <source>
        <dbReference type="Pfam" id="PF03713"/>
    </source>
</evidence>
<dbReference type="InterPro" id="IPR005183">
    <property type="entry name" value="DUF305_CopM-like"/>
</dbReference>
<accession>A0A261R0V4</accession>
<sequence length="215" mass="22519">MKKILRRWKDSAPASVYPRNDPHFRDEDAMTIRIARTRRGAALALALAAGLALGTAASAAGGDEAAFLAENNAAMDRMMAGMEAKPSGDVDQDFVAMMIPHHQGAIEMAQAELRYGRNEQLRRIAQEIIVDQQQEIAAMRLALGQPLPPSAPAPTQPAAPAHPQGASPASAPPASAAPGQTANQTPTQAATPAAASEPMSMSHHHHTMSAGVSTQ</sequence>
<dbReference type="AlphaFoldDB" id="A0A261R0V4"/>
<gene>
    <name evidence="3" type="ORF">CAL26_13240</name>
</gene>
<dbReference type="Pfam" id="PF03713">
    <property type="entry name" value="DUF305"/>
    <property type="match status" value="1"/>
</dbReference>
<evidence type="ECO:0000313" key="4">
    <source>
        <dbReference type="Proteomes" id="UP000216857"/>
    </source>
</evidence>
<dbReference type="EMBL" id="NEVJ01000003">
    <property type="protein sequence ID" value="OZI18668.1"/>
    <property type="molecule type" value="Genomic_DNA"/>
</dbReference>
<dbReference type="InterPro" id="IPR012347">
    <property type="entry name" value="Ferritin-like"/>
</dbReference>
<evidence type="ECO:0000256" key="1">
    <source>
        <dbReference type="SAM" id="MobiDB-lite"/>
    </source>
</evidence>
<dbReference type="PANTHER" id="PTHR36933">
    <property type="entry name" value="SLL0788 PROTEIN"/>
    <property type="match status" value="1"/>
</dbReference>
<feature type="compositionally biased region" description="Low complexity" evidence="1">
    <location>
        <begin position="158"/>
        <end position="201"/>
    </location>
</feature>
<proteinExistence type="predicted"/>
<feature type="domain" description="DUF305" evidence="2">
    <location>
        <begin position="16"/>
        <end position="140"/>
    </location>
</feature>
<feature type="region of interest" description="Disordered" evidence="1">
    <location>
        <begin position="145"/>
        <end position="215"/>
    </location>
</feature>
<dbReference type="RefSeq" id="WP_094847352.1">
    <property type="nucleotide sequence ID" value="NZ_NEVJ01000003.1"/>
</dbReference>
<comment type="caution">
    <text evidence="3">The sequence shown here is derived from an EMBL/GenBank/DDBJ whole genome shotgun (WGS) entry which is preliminary data.</text>
</comment>
<organism evidence="3 4">
    <name type="scientific">Bordetella genomosp. 9</name>
    <dbReference type="NCBI Taxonomy" id="1416803"/>
    <lineage>
        <taxon>Bacteria</taxon>
        <taxon>Pseudomonadati</taxon>
        <taxon>Pseudomonadota</taxon>
        <taxon>Betaproteobacteria</taxon>
        <taxon>Burkholderiales</taxon>
        <taxon>Alcaligenaceae</taxon>
        <taxon>Bordetella</taxon>
    </lineage>
</organism>
<keyword evidence="4" id="KW-1185">Reference proteome</keyword>
<feature type="compositionally biased region" description="Pro residues" evidence="1">
    <location>
        <begin position="146"/>
        <end position="157"/>
    </location>
</feature>
<evidence type="ECO:0000313" key="3">
    <source>
        <dbReference type="EMBL" id="OZI18668.1"/>
    </source>
</evidence>
<dbReference type="Proteomes" id="UP000216857">
    <property type="component" value="Unassembled WGS sequence"/>
</dbReference>
<dbReference type="Gene3D" id="1.20.1260.10">
    <property type="match status" value="1"/>
</dbReference>
<protein>
    <recommendedName>
        <fullName evidence="2">DUF305 domain-containing protein</fullName>
    </recommendedName>
</protein>
<dbReference type="OrthoDB" id="8603558at2"/>
<dbReference type="PANTHER" id="PTHR36933:SF1">
    <property type="entry name" value="SLL0788 PROTEIN"/>
    <property type="match status" value="1"/>
</dbReference>